<sequence>MVAQRNMSANKFALNIGLFLDSTGSTNESIDAMHKIGVSVCAGTVDLHKTKIARDHKTNIKEYFQQNHSLLE</sequence>
<dbReference type="AlphaFoldDB" id="A0A916E686"/>
<organism evidence="1 2">
    <name type="scientific">Rhizophagus irregularis</name>
    <dbReference type="NCBI Taxonomy" id="588596"/>
    <lineage>
        <taxon>Eukaryota</taxon>
        <taxon>Fungi</taxon>
        <taxon>Fungi incertae sedis</taxon>
        <taxon>Mucoromycota</taxon>
        <taxon>Glomeromycotina</taxon>
        <taxon>Glomeromycetes</taxon>
        <taxon>Glomerales</taxon>
        <taxon>Glomeraceae</taxon>
        <taxon>Rhizophagus</taxon>
    </lineage>
</organism>
<dbReference type="VEuPathDB" id="FungiDB:RhiirFUN_006028"/>
<proteinExistence type="predicted"/>
<evidence type="ECO:0000313" key="2">
    <source>
        <dbReference type="Proteomes" id="UP000684084"/>
    </source>
</evidence>
<name>A0A916E686_9GLOM</name>
<dbReference type="OrthoDB" id="3040861at2759"/>
<dbReference type="Proteomes" id="UP000684084">
    <property type="component" value="Unassembled WGS sequence"/>
</dbReference>
<gene>
    <name evidence="1" type="ORF">CHRIB12_LOCUS9755</name>
</gene>
<protein>
    <submittedName>
        <fullName evidence="1">Uncharacterized protein</fullName>
    </submittedName>
</protein>
<evidence type="ECO:0000313" key="1">
    <source>
        <dbReference type="EMBL" id="CAB5363980.1"/>
    </source>
</evidence>
<reference evidence="1" key="1">
    <citation type="submission" date="2020-05" db="EMBL/GenBank/DDBJ databases">
        <authorList>
            <person name="Rincon C."/>
            <person name="Sanders R I."/>
            <person name="Robbins C."/>
            <person name="Chaturvedi A."/>
        </authorList>
    </citation>
    <scope>NUCLEOTIDE SEQUENCE</scope>
    <source>
        <strain evidence="1">CHB12</strain>
    </source>
</reference>
<comment type="caution">
    <text evidence="1">The sequence shown here is derived from an EMBL/GenBank/DDBJ whole genome shotgun (WGS) entry which is preliminary data.</text>
</comment>
<dbReference type="EMBL" id="CAGKOT010000019">
    <property type="protein sequence ID" value="CAB5363980.1"/>
    <property type="molecule type" value="Genomic_DNA"/>
</dbReference>
<accession>A0A916E686</accession>